<comment type="subcellular location">
    <subcellularLocation>
        <location evidence="1">Membrane</location>
        <topology evidence="1">Multi-pass membrane protein</topology>
    </subcellularLocation>
</comment>
<keyword evidence="3 5" id="KW-1133">Transmembrane helix</keyword>
<dbReference type="Proteomes" id="UP000515297">
    <property type="component" value="Plasmid plas1"/>
</dbReference>
<evidence type="ECO:0000313" key="9">
    <source>
        <dbReference type="Proteomes" id="UP000195807"/>
    </source>
</evidence>
<feature type="transmembrane region" description="Helical" evidence="5">
    <location>
        <begin position="29"/>
        <end position="48"/>
    </location>
</feature>
<keyword evidence="7" id="KW-0614">Plasmid</keyword>
<dbReference type="OrthoDB" id="9781411at2"/>
<evidence type="ECO:0000256" key="1">
    <source>
        <dbReference type="ARBA" id="ARBA00004141"/>
    </source>
</evidence>
<geneLocation type="plasmid" evidence="7">
    <name>pCME4A9II</name>
</geneLocation>
<dbReference type="AlphaFoldDB" id="A0A217EYM3"/>
<evidence type="ECO:0000313" key="7">
    <source>
        <dbReference type="EMBL" id="ARU18222.1"/>
    </source>
</evidence>
<geneLocation type="plasmid" evidence="8 10">
    <name>plas1</name>
</geneLocation>
<dbReference type="InterPro" id="IPR006153">
    <property type="entry name" value="Cation/H_exchanger_TM"/>
</dbReference>
<dbReference type="GO" id="GO:0015297">
    <property type="term" value="F:antiporter activity"/>
    <property type="evidence" value="ECO:0007669"/>
    <property type="project" value="InterPro"/>
</dbReference>
<dbReference type="EMBL" id="CP019604">
    <property type="protein sequence ID" value="ARU18222.1"/>
    <property type="molecule type" value="Genomic_DNA"/>
</dbReference>
<feature type="transmembrane region" description="Helical" evidence="5">
    <location>
        <begin position="232"/>
        <end position="249"/>
    </location>
</feature>
<dbReference type="PANTHER" id="PTHR46157">
    <property type="entry name" value="K(+) EFFLUX ANTIPORTER 3, CHLOROPLASTIC"/>
    <property type="match status" value="1"/>
</dbReference>
<feature type="transmembrane region" description="Helical" evidence="5">
    <location>
        <begin position="344"/>
        <end position="366"/>
    </location>
</feature>
<evidence type="ECO:0000256" key="4">
    <source>
        <dbReference type="ARBA" id="ARBA00023136"/>
    </source>
</evidence>
<dbReference type="STRING" id="450378.GCA_001661675_03580"/>
<dbReference type="GO" id="GO:1902600">
    <property type="term" value="P:proton transmembrane transport"/>
    <property type="evidence" value="ECO:0007669"/>
    <property type="project" value="InterPro"/>
</dbReference>
<keyword evidence="4 5" id="KW-0472">Membrane</keyword>
<feature type="transmembrane region" description="Helical" evidence="5">
    <location>
        <begin position="372"/>
        <end position="391"/>
    </location>
</feature>
<reference evidence="8 10" key="2">
    <citation type="submission" date="2020-08" db="EMBL/GenBank/DDBJ databases">
        <authorList>
            <person name="Liu G."/>
            <person name="Sun C."/>
        </authorList>
    </citation>
    <scope>NUCLEOTIDE SEQUENCE [LARGE SCALE GENOMIC DNA]</scope>
    <source>
        <strain evidence="8 10">OT19</strain>
        <plasmid evidence="8 10">plas1</plasmid>
    </source>
</reference>
<reference evidence="7 9" key="1">
    <citation type="submission" date="2017-01" db="EMBL/GenBank/DDBJ databases">
        <title>Complete genome sequence of esterase-producing bacterium Croceicoccus marinus E4A9.</title>
        <authorList>
            <person name="Wu Y.-H."/>
            <person name="Cheng H."/>
            <person name="Xu L."/>
            <person name="Huo Y.-Y."/>
            <person name="Wang C.-S."/>
            <person name="Xu X.-W."/>
        </authorList>
    </citation>
    <scope>NUCLEOTIDE SEQUENCE [LARGE SCALE GENOMIC DNA]</scope>
    <source>
        <strain evidence="7 9">E4A9</strain>
        <plasmid evidence="7">pCME4A9II</plasmid>
        <plasmid evidence="9">Plasmid pcme4a9ii</plasmid>
    </source>
</reference>
<dbReference type="Pfam" id="PF00999">
    <property type="entry name" value="Na_H_Exchanger"/>
    <property type="match status" value="1"/>
</dbReference>
<name>A0A217EYM3_9SPHN</name>
<evidence type="ECO:0000256" key="5">
    <source>
        <dbReference type="SAM" id="Phobius"/>
    </source>
</evidence>
<evidence type="ECO:0000259" key="6">
    <source>
        <dbReference type="Pfam" id="PF00999"/>
    </source>
</evidence>
<evidence type="ECO:0000313" key="8">
    <source>
        <dbReference type="EMBL" id="QNE06904.1"/>
    </source>
</evidence>
<dbReference type="PANTHER" id="PTHR46157:SF4">
    <property type="entry name" value="K(+) EFFLUX ANTIPORTER 3, CHLOROPLASTIC"/>
    <property type="match status" value="1"/>
</dbReference>
<dbReference type="KEGG" id="cman:A9D14_17820"/>
<evidence type="ECO:0000256" key="2">
    <source>
        <dbReference type="ARBA" id="ARBA00022692"/>
    </source>
</evidence>
<keyword evidence="9" id="KW-1185">Reference proteome</keyword>
<feature type="transmembrane region" description="Helical" evidence="5">
    <location>
        <begin position="68"/>
        <end position="88"/>
    </location>
</feature>
<protein>
    <submittedName>
        <fullName evidence="8">Cation:proton antiporter</fullName>
    </submittedName>
</protein>
<feature type="transmembrane region" description="Helical" evidence="5">
    <location>
        <begin position="127"/>
        <end position="149"/>
    </location>
</feature>
<keyword evidence="2 5" id="KW-0812">Transmembrane</keyword>
<feature type="transmembrane region" description="Helical" evidence="5">
    <location>
        <begin position="191"/>
        <end position="212"/>
    </location>
</feature>
<dbReference type="Proteomes" id="UP000195807">
    <property type="component" value="Plasmid pCME4A9II"/>
</dbReference>
<feature type="transmembrane region" description="Helical" evidence="5">
    <location>
        <begin position="161"/>
        <end position="185"/>
    </location>
</feature>
<dbReference type="EMBL" id="CP060053">
    <property type="protein sequence ID" value="QNE06904.1"/>
    <property type="molecule type" value="Genomic_DNA"/>
</dbReference>
<feature type="domain" description="Cation/H+ exchanger transmembrane" evidence="6">
    <location>
        <begin position="20"/>
        <end position="388"/>
    </location>
</feature>
<evidence type="ECO:0000256" key="3">
    <source>
        <dbReference type="ARBA" id="ARBA00022989"/>
    </source>
</evidence>
<dbReference type="GO" id="GO:0005886">
    <property type="term" value="C:plasma membrane"/>
    <property type="evidence" value="ECO:0007669"/>
    <property type="project" value="TreeGrafter"/>
</dbReference>
<accession>A0A217EYM3</accession>
<evidence type="ECO:0000313" key="10">
    <source>
        <dbReference type="Proteomes" id="UP000515297"/>
    </source>
</evidence>
<organism evidence="7 9">
    <name type="scientific">Croceicoccus marinus</name>
    <dbReference type="NCBI Taxonomy" id="450378"/>
    <lineage>
        <taxon>Bacteria</taxon>
        <taxon>Pseudomonadati</taxon>
        <taxon>Pseudomonadota</taxon>
        <taxon>Alphaproteobacteria</taxon>
        <taxon>Sphingomonadales</taxon>
        <taxon>Erythrobacteraceae</taxon>
        <taxon>Croceicoccus</taxon>
    </lineage>
</organism>
<feature type="transmembrane region" description="Helical" evidence="5">
    <location>
        <begin position="310"/>
        <end position="332"/>
    </location>
</feature>
<gene>
    <name evidence="7" type="ORF">A9D14_17820</name>
    <name evidence="8" type="ORF">H4O24_17730</name>
</gene>
<dbReference type="InterPro" id="IPR038770">
    <property type="entry name" value="Na+/solute_symporter_sf"/>
</dbReference>
<geneLocation type="plasmid" evidence="9">
    <name>pcme4a9ii</name>
</geneLocation>
<dbReference type="Gene3D" id="1.20.1530.20">
    <property type="match status" value="1"/>
</dbReference>
<sequence>MDHEIPYLREIFVFLAAAGLVIPTVRKLGVSSVLGFLFAGLLIGPHGLNRIVVDVPLLAYVVIADVDGVRRVAELGIIFLLFMIGLELSTRQLWGMRRIVFGLGTGQVCASAAIIGAIAYAFGNSMIASAILGLCLALSSTALVMQSLTETGRLGTRSGRAAFGILLFQDLAVVPILFLVGVAGAEGSESLAGAATRAILQAAIIIAAILAVGRIAIRPLLRFVGGSGSREVFMAAVLLIVLGTAALTAQAGLSMALGAFLAGLLFADTEYRHQIASDIEPFKGLLLGLFFMSVGMSLDVSAVWQLLGWVVLSVIGLVALKAGTLFVVSKAIRQPAAVAAETAVLFCQGGEFAFVVLAAGLAVGVLDPTVGQFMLMVVILTMFLPPALSAADRLLGRFFGEAGEWHPRTCRPRDRGSPHDYRRLRPDWASSG</sequence>
<feature type="transmembrane region" description="Helical" evidence="5">
    <location>
        <begin position="6"/>
        <end position="22"/>
    </location>
</feature>
<dbReference type="RefSeq" id="WP_066850753.1">
    <property type="nucleotide sequence ID" value="NZ_CP019604.1"/>
</dbReference>
<feature type="transmembrane region" description="Helical" evidence="5">
    <location>
        <begin position="100"/>
        <end position="121"/>
    </location>
</feature>
<proteinExistence type="predicted"/>